<feature type="compositionally biased region" description="Basic residues" evidence="1">
    <location>
        <begin position="625"/>
        <end position="634"/>
    </location>
</feature>
<feature type="region of interest" description="Disordered" evidence="1">
    <location>
        <begin position="214"/>
        <end position="242"/>
    </location>
</feature>
<dbReference type="AlphaFoldDB" id="A0A9K3CV32"/>
<dbReference type="Proteomes" id="UP000265618">
    <property type="component" value="Unassembled WGS sequence"/>
</dbReference>
<protein>
    <submittedName>
        <fullName evidence="2">Uncharacterized protein</fullName>
    </submittedName>
</protein>
<accession>A0A9K3CV32</accession>
<evidence type="ECO:0000313" key="3">
    <source>
        <dbReference type="Proteomes" id="UP000265618"/>
    </source>
</evidence>
<gene>
    <name evidence="2" type="ORF">KIPB_005248</name>
</gene>
<evidence type="ECO:0000256" key="1">
    <source>
        <dbReference type="SAM" id="MobiDB-lite"/>
    </source>
</evidence>
<proteinExistence type="predicted"/>
<name>A0A9K3CV32_9EUKA</name>
<keyword evidence="3" id="KW-1185">Reference proteome</keyword>
<reference evidence="2 3" key="1">
    <citation type="journal article" date="2018" name="PLoS ONE">
        <title>The draft genome of Kipferlia bialata reveals reductive genome evolution in fornicate parasites.</title>
        <authorList>
            <person name="Tanifuji G."/>
            <person name="Takabayashi S."/>
            <person name="Kume K."/>
            <person name="Takagi M."/>
            <person name="Nakayama T."/>
            <person name="Kamikawa R."/>
            <person name="Inagaki Y."/>
            <person name="Hashimoto T."/>
        </authorList>
    </citation>
    <scope>NUCLEOTIDE SEQUENCE [LARGE SCALE GENOMIC DNA]</scope>
    <source>
        <strain evidence="2">NY0173</strain>
    </source>
</reference>
<organism evidence="2 3">
    <name type="scientific">Kipferlia bialata</name>
    <dbReference type="NCBI Taxonomy" id="797122"/>
    <lineage>
        <taxon>Eukaryota</taxon>
        <taxon>Metamonada</taxon>
        <taxon>Carpediemonas-like organisms</taxon>
        <taxon>Kipferlia</taxon>
    </lineage>
</organism>
<feature type="region of interest" description="Disordered" evidence="1">
    <location>
        <begin position="607"/>
        <end position="648"/>
    </location>
</feature>
<sequence length="833" mass="89014">MEVPHSVYEQLEHVDLVSEDSACCLEDIKKYADALAPGEYISDGPLPLLPASLATVLGTASNLPGAMTHGGKDDIISRGVREHARIVDWASDLSFWAASLEEGVGQDVMFPAVLQSIQDLITDALLSFTGQALTHLWSHTLVHTALARFLAGGLGSLSRDLFVLLSSDDDTPLSFPDILAGVLEPVHALLGAVTGINELALRFPGILYGVEDHNQGPNSHLAHQPGSRPPRSPGAKDGMVDSGDFNDRPRCYGVALDVAQCPIGRPLEWVSSLRAMGDAELPQMGALLAVIGGIALAAHVASAFVNGGDGVGGSESLKQTGLGRAMEAAMWALSPTVVGIAFPCGMGRVYPDHADTPGIDLFYSQALMADSFSSNCVPDRRVLPDPTWVVTALSRTRRMVSLVAGSASRRVAQDASLLSILHTATAESHYSSPSVLEANSSLLDRLLMIGVFGGENAQQQLQSTIIRELQDAFPTASFTQAKPYLQAAVARVAFFVSAILVANTCRKQRVLRRFCRDFLDNSVDFFLKDSQGKGGQEGLAAEGGSLWLFGAVMQGMVGPFVASHATHRLLRADEAYPYVLMLATTMEVSLESLEKVVTLSAKAHEVAAKHSVPTPQGRGSGRQAGRGRGRRPIRGKSSTVKAPEDPVRALKRRAKTLPNNGLGLFYTVQSLSFRVFVDALAVSKAANTAVSSADGRVTYNRRWMPLLGIQSFPFPTHSAAVAHSQGQRARASESWAQWCEGKVAGLDRAVAACDKSLAFKQPQDQYPLFARLPRCYASGPGVDIPRISDVVSAIKASLLALKAVLSSCASLDEYDAQVVARVDTTMPYVILWK</sequence>
<comment type="caution">
    <text evidence="2">The sequence shown here is derived from an EMBL/GenBank/DDBJ whole genome shotgun (WGS) entry which is preliminary data.</text>
</comment>
<evidence type="ECO:0000313" key="2">
    <source>
        <dbReference type="EMBL" id="GIQ83853.1"/>
    </source>
</evidence>
<dbReference type="EMBL" id="BDIP01001207">
    <property type="protein sequence ID" value="GIQ83853.1"/>
    <property type="molecule type" value="Genomic_DNA"/>
</dbReference>